<protein>
    <submittedName>
        <fullName evidence="4">Cathepsin_L</fullName>
    </submittedName>
</protein>
<keyword evidence="2" id="KW-1133">Transmembrane helix</keyword>
<evidence type="ECO:0000256" key="1">
    <source>
        <dbReference type="ARBA" id="ARBA00008455"/>
    </source>
</evidence>
<dbReference type="CDD" id="cd02248">
    <property type="entry name" value="Peptidase_C1A"/>
    <property type="match status" value="1"/>
</dbReference>
<dbReference type="PROSITE" id="PS00139">
    <property type="entry name" value="THIOL_PROTEASE_CYS"/>
    <property type="match status" value="1"/>
</dbReference>
<dbReference type="InterPro" id="IPR000169">
    <property type="entry name" value="Pept_cys_AS"/>
</dbReference>
<sequence length="454" mass="51955">MMILFPVYCLKCGIISTDTCDSAYEKFISCFQFQFQANQTHFCTNLKLLLKLQNTCASCDITSKMGLYIQPQSTSSLKFRPSPPDSSINCYEYLCYTSNSDLYLPQIHSQIDFRQQQLITTAKHQFSCGSCWAFATVAVLENAILIKKQFYSDPFNPSTLDLSELFLMGNLRGINNFCKGGEFSAAINYLWFRQDTVELESNYPYSLIESVKVKYDNGIELKPVLKQSEYEMPIYAQNRQFPVIGIHPDTSKKFSQSDIKIVKSLLSRGVSVAGSMLAAPYEKLTFYNGLTWAHENCISTNNDHQIVFAGYGKKNGVDVWIIKNSWGADWGSNGFLYVPIGLNSFCIETYAFIITPRYFNFELDLNFELVDKKDNYYLDKIQVELVDNDGKYSGIPRVINYKIIISITVGSIIAAAFVVWFTVTVVRIRKSKEQIRVWNKRTIYRQQSQPNEII</sequence>
<organism evidence="4 5">
    <name type="scientific">Hexamita inflata</name>
    <dbReference type="NCBI Taxonomy" id="28002"/>
    <lineage>
        <taxon>Eukaryota</taxon>
        <taxon>Metamonada</taxon>
        <taxon>Diplomonadida</taxon>
        <taxon>Hexamitidae</taxon>
        <taxon>Hexamitinae</taxon>
        <taxon>Hexamita</taxon>
    </lineage>
</organism>
<dbReference type="SMART" id="SM00645">
    <property type="entry name" value="Pept_C1"/>
    <property type="match status" value="1"/>
</dbReference>
<keyword evidence="5" id="KW-1185">Reference proteome</keyword>
<comment type="similarity">
    <text evidence="1">Belongs to the peptidase C1 family.</text>
</comment>
<dbReference type="InterPro" id="IPR013128">
    <property type="entry name" value="Peptidase_C1A"/>
</dbReference>
<dbReference type="Pfam" id="PF00112">
    <property type="entry name" value="Peptidase_C1"/>
    <property type="match status" value="1"/>
</dbReference>
<dbReference type="InterPro" id="IPR000668">
    <property type="entry name" value="Peptidase_C1A_C"/>
</dbReference>
<evidence type="ECO:0000256" key="2">
    <source>
        <dbReference type="SAM" id="Phobius"/>
    </source>
</evidence>
<dbReference type="PRINTS" id="PR00705">
    <property type="entry name" value="PAPAIN"/>
</dbReference>
<dbReference type="Gene3D" id="3.90.70.10">
    <property type="entry name" value="Cysteine proteinases"/>
    <property type="match status" value="1"/>
</dbReference>
<accession>A0ABP1HDY3</accession>
<evidence type="ECO:0000259" key="3">
    <source>
        <dbReference type="SMART" id="SM00645"/>
    </source>
</evidence>
<evidence type="ECO:0000313" key="4">
    <source>
        <dbReference type="EMBL" id="CAL5992077.1"/>
    </source>
</evidence>
<feature type="transmembrane region" description="Helical" evidence="2">
    <location>
        <begin position="403"/>
        <end position="426"/>
    </location>
</feature>
<evidence type="ECO:0000313" key="5">
    <source>
        <dbReference type="Proteomes" id="UP001642409"/>
    </source>
</evidence>
<keyword evidence="2" id="KW-0472">Membrane</keyword>
<reference evidence="4 5" key="1">
    <citation type="submission" date="2024-07" db="EMBL/GenBank/DDBJ databases">
        <authorList>
            <person name="Akdeniz Z."/>
        </authorList>
    </citation>
    <scope>NUCLEOTIDE SEQUENCE [LARGE SCALE GENOMIC DNA]</scope>
</reference>
<dbReference type="Proteomes" id="UP001642409">
    <property type="component" value="Unassembled WGS sequence"/>
</dbReference>
<name>A0ABP1HDY3_9EUKA</name>
<dbReference type="PANTHER" id="PTHR12411">
    <property type="entry name" value="CYSTEINE PROTEASE FAMILY C1-RELATED"/>
    <property type="match status" value="1"/>
</dbReference>
<feature type="domain" description="Peptidase C1A papain C-terminal" evidence="3">
    <location>
        <begin position="107"/>
        <end position="355"/>
    </location>
</feature>
<gene>
    <name evidence="4" type="ORF">HINF_LOCUS12405</name>
</gene>
<dbReference type="SUPFAM" id="SSF54001">
    <property type="entry name" value="Cysteine proteinases"/>
    <property type="match status" value="1"/>
</dbReference>
<keyword evidence="2" id="KW-0812">Transmembrane</keyword>
<dbReference type="EMBL" id="CAXDID020000028">
    <property type="protein sequence ID" value="CAL5992077.1"/>
    <property type="molecule type" value="Genomic_DNA"/>
</dbReference>
<dbReference type="InterPro" id="IPR038765">
    <property type="entry name" value="Papain-like_cys_pep_sf"/>
</dbReference>
<proteinExistence type="inferred from homology"/>
<comment type="caution">
    <text evidence="4">The sequence shown here is derived from an EMBL/GenBank/DDBJ whole genome shotgun (WGS) entry which is preliminary data.</text>
</comment>
<dbReference type="InterPro" id="IPR039417">
    <property type="entry name" value="Peptidase_C1A_papain-like"/>
</dbReference>